<feature type="domain" description="DUF6906" evidence="1">
    <location>
        <begin position="1"/>
        <end position="48"/>
    </location>
</feature>
<proteinExistence type="predicted"/>
<dbReference type="RefSeq" id="WP_011246215.1">
    <property type="nucleotide sequence ID" value="NC_006582.1"/>
</dbReference>
<reference evidence="3" key="4">
    <citation type="submission" date="2003-10" db="EMBL/GenBank/DDBJ databases">
        <title>The complete genome sequence of the alkaliphilic Bacillus clausii KSM-K16.</title>
        <authorList>
            <person name="Takaki Y."/>
            <person name="Kageyama Y."/>
            <person name="Shimamura S."/>
            <person name="Suzuki H."/>
            <person name="Nishi S."/>
            <person name="Hatada Y."/>
            <person name="Kawai S."/>
            <person name="Ito S."/>
            <person name="Horikoshi K."/>
        </authorList>
    </citation>
    <scope>NUCLEOTIDE SEQUENCE [LARGE SCALE GENOMIC DNA]</scope>
    <source>
        <strain evidence="3">KSM-K16</strain>
    </source>
</reference>
<reference evidence="2 3" key="1">
    <citation type="journal article" date="1994" name="J. Ferment. Bioeng.">
        <title>Molecular cloning and nucleotide sequence of the gene for an alkaline protease from the alkalophilic Bacillus sp. KSM-K16.</title>
        <authorList>
            <person name="Hakamada Y."/>
            <person name="Kobayashi T."/>
            <person name="Hitomi J."/>
            <person name="Kawai S."/>
            <person name="Ito S."/>
        </authorList>
    </citation>
    <scope>NUCLEOTIDE SEQUENCE [LARGE SCALE GENOMIC DNA]</scope>
    <source>
        <strain evidence="2 3">KSM-K16</strain>
    </source>
</reference>
<evidence type="ECO:0000259" key="1">
    <source>
        <dbReference type="Pfam" id="PF21847"/>
    </source>
</evidence>
<organism evidence="2 3">
    <name type="scientific">Shouchella clausii (strain KSM-K16)</name>
    <name type="common">Alkalihalobacillus clausii</name>
    <dbReference type="NCBI Taxonomy" id="66692"/>
    <lineage>
        <taxon>Bacteria</taxon>
        <taxon>Bacillati</taxon>
        <taxon>Bacillota</taxon>
        <taxon>Bacilli</taxon>
        <taxon>Bacillales</taxon>
        <taxon>Bacillaceae</taxon>
        <taxon>Shouchella</taxon>
    </lineage>
</organism>
<dbReference type="AlphaFoldDB" id="Q5WIA3"/>
<evidence type="ECO:0000313" key="2">
    <source>
        <dbReference type="EMBL" id="BAD63902.1"/>
    </source>
</evidence>
<reference evidence="2 3" key="2">
    <citation type="journal article" date="1995" name="Appl. Microbiol. Biotechnol.">
        <title>Purification and properties of an alkaline protease from alkalophilic Bacillus sp. KSM-K16.</title>
        <authorList>
            <person name="Kobayashi T."/>
            <person name="Hakamada Y."/>
            <person name="Adachi S."/>
            <person name="Hitomi J."/>
            <person name="Yoshimatsu T."/>
            <person name="Koike K."/>
            <person name="Kawai S."/>
            <person name="Ito S."/>
        </authorList>
    </citation>
    <scope>NUCLEOTIDE SEQUENCE [LARGE SCALE GENOMIC DNA]</scope>
    <source>
        <strain evidence="2 3">KSM-K16</strain>
    </source>
</reference>
<gene>
    <name evidence="2" type="ordered locus">ABC1364</name>
</gene>
<dbReference type="Proteomes" id="UP000001168">
    <property type="component" value="Chromosome"/>
</dbReference>
<dbReference type="eggNOG" id="ENOG5030DAE">
    <property type="taxonomic scope" value="Bacteria"/>
</dbReference>
<evidence type="ECO:0000313" key="3">
    <source>
        <dbReference type="Proteomes" id="UP000001168"/>
    </source>
</evidence>
<reference evidence="2 3" key="3">
    <citation type="journal article" date="1997" name="Protein Eng.">
        <title>High-resolution crystal structure of M-protease: phylogeny aided analysis of the high-alkaline adaptation mechanism.</title>
        <authorList>
            <person name="Shirai T."/>
            <person name="Suzuki A."/>
            <person name="Yamane T."/>
            <person name="Ashida T."/>
            <person name="Kobayashi T."/>
            <person name="Ito S."/>
        </authorList>
    </citation>
    <scope>NUCLEOTIDE SEQUENCE [LARGE SCALE GENOMIC DNA]</scope>
    <source>
        <strain evidence="2 3">KSM-K16</strain>
    </source>
</reference>
<dbReference type="HOGENOM" id="CLU_196134_1_1_9"/>
<dbReference type="Pfam" id="PF21847">
    <property type="entry name" value="DUF6906"/>
    <property type="match status" value="1"/>
</dbReference>
<reference evidence="2 3" key="5">
    <citation type="journal article" date="2007" name="Extremophiles">
        <title>Intragenomic diversity of the V1 regions of 16S rRNA genes in high-alkaline protease-producing Bacillus clausii spp.</title>
        <authorList>
            <person name="Kageyama Y."/>
            <person name="Takaki Y."/>
            <person name="Shimamura S."/>
            <person name="Nishi S."/>
            <person name="Nogi Y."/>
            <person name="Uchimura K."/>
            <person name="Kobayashi T."/>
            <person name="Hitomi J."/>
            <person name="Ozaki K."/>
            <person name="Kawai S."/>
            <person name="Ito S."/>
            <person name="Horikoshi K."/>
        </authorList>
    </citation>
    <scope>NUCLEOTIDE SEQUENCE [LARGE SCALE GENOMIC DNA]</scope>
    <source>
        <strain evidence="2 3">KSM-K16</strain>
    </source>
</reference>
<name>Q5WIA3_SHOC1</name>
<dbReference type="EMBL" id="AP006627">
    <property type="protein sequence ID" value="BAD63902.1"/>
    <property type="molecule type" value="Genomic_DNA"/>
</dbReference>
<sequence>MKNGKKPTLAQKKLMKEAGKSPDKWFVVKALPDELHVVHRETGRQAIVLV</sequence>
<protein>
    <recommendedName>
        <fullName evidence="1">DUF6906 domain-containing protein</fullName>
    </recommendedName>
</protein>
<accession>Q5WIA3</accession>
<dbReference type="KEGG" id="bcl:ABC1364"/>
<keyword evidence="3" id="KW-1185">Reference proteome</keyword>
<dbReference type="STRING" id="66692.ABC1364"/>
<dbReference type="InterPro" id="IPR054201">
    <property type="entry name" value="DUF6906"/>
</dbReference>